<evidence type="ECO:0000256" key="5">
    <source>
        <dbReference type="ARBA" id="ARBA00022989"/>
    </source>
</evidence>
<feature type="coiled-coil region" evidence="10">
    <location>
        <begin position="5372"/>
        <end position="5402"/>
    </location>
</feature>
<feature type="coiled-coil region" evidence="10">
    <location>
        <begin position="3750"/>
        <end position="3845"/>
    </location>
</feature>
<dbReference type="Pfam" id="PF10541">
    <property type="entry name" value="KASH"/>
    <property type="match status" value="1"/>
</dbReference>
<comment type="subcellular location">
    <subcellularLocation>
        <location evidence="8">Nucleus outer membrane</location>
        <topology evidence="8">Single-pass type IV membrane protein</topology>
    </subcellularLocation>
</comment>
<feature type="region of interest" description="Disordered" evidence="11">
    <location>
        <begin position="4056"/>
        <end position="4079"/>
    </location>
</feature>
<keyword evidence="10" id="KW-0175">Coiled coil</keyword>
<keyword evidence="6 9" id="KW-0472">Membrane</keyword>
<keyword evidence="3 9" id="KW-0812">Transmembrane</keyword>
<feature type="compositionally biased region" description="Polar residues" evidence="11">
    <location>
        <begin position="6447"/>
        <end position="6460"/>
    </location>
</feature>
<keyword evidence="4" id="KW-0677">Repeat</keyword>
<keyword evidence="2" id="KW-0597">Phosphoprotein</keyword>
<organism evidence="14 15">
    <name type="scientific">Clavelina lepadiformis</name>
    <name type="common">Light-bulb sea squirt</name>
    <name type="synonym">Ascidia lepadiformis</name>
    <dbReference type="NCBI Taxonomy" id="159417"/>
    <lineage>
        <taxon>Eukaryota</taxon>
        <taxon>Metazoa</taxon>
        <taxon>Chordata</taxon>
        <taxon>Tunicata</taxon>
        <taxon>Ascidiacea</taxon>
        <taxon>Aplousobranchia</taxon>
        <taxon>Clavelinidae</taxon>
        <taxon>Clavelina</taxon>
    </lineage>
</organism>
<feature type="coiled-coil region" evidence="10">
    <location>
        <begin position="4708"/>
        <end position="4735"/>
    </location>
</feature>
<evidence type="ECO:0000256" key="7">
    <source>
        <dbReference type="ARBA" id="ARBA00023242"/>
    </source>
</evidence>
<feature type="coiled-coil region" evidence="10">
    <location>
        <begin position="882"/>
        <end position="909"/>
    </location>
</feature>
<evidence type="ECO:0000313" key="15">
    <source>
        <dbReference type="Proteomes" id="UP001642483"/>
    </source>
</evidence>
<sequence>MCDAKERKTLISRYTECTKFLGRVCEVVSAREEALDKLSVFHQSAQALHATLERLEEKVKGAVMSSEELIKWQKESQELDRLKMECSRLGIGLDPILQQAQLTTLDGALARQRTTVKGYLNRLLARCDMIQSEVAIKQEHFDEVDSIWQGFLDRKEKLLKAVEDLEERAEIDIGIDIISHDKLQEFIKLYDRLKEELEQKKYELTGLQSKGKHLSEVDPSQESIAKEHLKLVEMTWEDTKGLIDERHSQLTKLATLLRDYQQTDAEVQRILAHSENLASAAEAPRHFSAEEVKRHLTKLEALKKELDEKQPLMDELTYKGKLVAAEAKKQLVSDATYINTHLEEMVDRYLDVGDKTEEVLESLKRQLALWNELAHADEYLEEWFNSSINDLNASVSSLEDSVGLQGKLKEVHGEIEKHQKNYEELQKKVQEMHTMRRRSLVGEMDELAQVNDNMKGKLERATAAYKQAQLKLEDFTTQKSMLLKYVMELQDWLDHKAQALNAMQRSPKPEHLKKSRDIHAELLSQRDNVESTKEHLNNLCRKYQTSELTSVQDKVSNLATKYDEIFKLATKVVDNLESSLDDDLINSVKDFYSWFRSAKEVLGACSDTSGDVPALEEKMEKLQNFVAKIDDGQNRVDQAIAAGEACSSAQLPRASGDAVEQQLQGIKDDWHMFLDQLQNLRSNLEESLAVLRSLEDNRKELARSLKVIERSLQEEEEPRDTLDEKTKQHETLKNINAELSSKGNQVETLLQQAYDVMDGDSSQSGSARKAHQLISMYHGLCKKAKERLRTCEQNMNDHQQFDEAMARSKAWMQNALNKLEDCMNASMQAADQSDLEHRLQDIHVLHSSKQEGEIKMNIALGKGERAAHSSTIEGRDVIHGSLRELKETYEELSDKLQECRSQLEQQVANWSQYTQSYDELDLWLCENDALFKGRLVLAADLKDKEAQLGKYKLIEEDVASHTEALDVLRNRATQLNCKGEFQAIETRYNEVKEQAMDRVSYLQRCVEEHISYHDAFRDFTDWLNSAKEELDRWSDAGGKDKVALQKKLLKVQSLKASRTYGRQKFDAALEIGDHVVQDTADSGKDIIKTEIESLKEEWRTWDRNLIETEISLQSQLSQVTQYEESFGIEREALTNELKTFQSRLNEMDIEQFTDSLDRETLDSETAGNATSMLKKCQNTSKTLSNLQESVDTLKARLNTMCRTYQGEDIDRLSKEVTAALQRYDNLRLKVDKCRITYERALNETFQNAVRDFDAWVKSKKDAVHKYGEVSGDRDVVQERLRHLQALLSGVEEGQSKLNSVVSISECLLTVLGSESSSVVRQQTKQCRDAWKTFLSLIQDREQGLRSYVEQLNDFDSNVIDITEWLKNIEERFEAESGLKATIGLKKSQNNAFQAMAEEIADQQYKYERMKRKAQKLGSSLELSRLNQLLTRYHAITKQVQEALKRSEQHLVDHQSYQIAHTECHEWLNDFGHRMETYSNLAGGKAMLDQRLGKLTHLIASRQDGEIKLNVMLGRGEKILPTTSSKGKHAIESQMKNLQETWDKHIAQAEQLRTKLQSCIVLWEEYDEAVKSAQTWLEQIGRSINAEREARLNQINSSESTFSDLEKCRALYRDVKQRSSLMEKAQQSASKIVEATGDAGGTRVDAAELREMYQDVLNAAQELLDEVESRAESTKNYHEALHIFTDWFAGKPVELFKLSDQTGGKEVLADNLMTLQALESELPEGEEKLKQAFNAGKKNSSDNTVKIQLQNLKEEWNSYRTSLTESLRNTQIFLEETEKYDKLCNEFQDWIKAMELCPDNKIQLTSDLQENKEATDRFKRYADEVIDNRSKLEKLTRAAQHLLESCVSTDGSMSKQVAQLSSRYQSLLMKTKDQLRNYQVVVQLQTEYQEQSDVFDEWLTGATDRFTLCTLPENVQLENTEDCCDKLEELLVEFESKKSSLSHISDRASKLMHSIDEKHQPNLRDQVTTQHDSFQDLYTKIQASQRSLRRTLHYQKDYSGALEALREWLRNAQAKVEGKPDIKYELFEKKAQLARYVGYQEDVTKHREALQDVGSKSSKLPQHALDPRDIEQVREKFFHVTTLCQQRIDELKARVKSHQDYHDSLQSSEKWLLGKSSQIMMASSQDFGAFEPESSSAVEDQLMEYLGVQEEISNFRKEVEHAASMAKKLLDEYDEELIEPLETIVQSQINSLQMTYETVQNAACQLVQRLTEFVHRHQDISVKLGQLGDWLVERKSAMRVANAYPAVSLYEASQRVKDIAMLIEDVKGKSIFLEECSPHNEQARQVLTQFVSFQDELQDLLDCTKDTESKWHETIKMQNEFKEWISSTEKALRGLEELPAEATTAAAKDHSNKCKKIFDEVCDKKGVIALLDDKYHQLFGDRTDHSDTDFHDLISQWERLYSLANNLNQSQERNLNATKDFSHYLTEVEKLTQHFQSQFDTLVRNHSESTTTRLETAKALVSEMQLSKTVLDELGRQLENLTPRMSARDAEMVEEKVRRLNQRWIEVEQKIQSRAQLLEGADYELREYRRQLDAIRSWLRAVLDKVADPVPMTLSVEDLNSARQQHSVLCKELGQKKDDFNELSSCHQTLPLSLSAAERDALHNDITDIQALFRRAQASANDKTNALNQAIGKRKDLWATSQQTLAWLEHIKNCLDKKQTNPLHPDAVAKLIQEHRALRKEVQRHKATVDEVVATGIQIIYEGKPESVSVRGLEDSYAAVDEAWRRRLDLLQQLLAHRELFHADVERCLRWLKEADIVTFPEVNLASSLPDLENHLGRYQAIIKESIKYQDLVSKICEKSQEIVSELSDVDQKLLTDKMTSIKEQFDHVCKAAEEKSSRMLEMMKSRKEYTQALEELEEYLGVGQTMLKELDQMTTGHTAGQARTLLNKARKIELALNDRKPSLAKIEKMRDCLKSSGQPWQPEELLKATAIYHRMAHQCVQRIEHFTEMAACRERFERRMLELSEQIQDCDRELNTGSPSRVEYKLTMSQQMAAMLTSCQIELRSVSGLAEQLCADMDVQDKALIRGKVDNLRNALHRIQGSLGDRQRDLEKRLISRRDFQGDLEKGVHWLSETHSALQCLIPLKLDPQSVQEEIKKLQITKEEVDSRIRVLSAMGDKEIQHHLEEGEELPTSVSHKLVQLDQLKISLASAIEAKQAHLEEALGARQRYTDCLATVQSKLGSASAELQLLEADSNPEHARDLLEQHQANYIIHQYEALFTTEGEILHYVDELEEVAHDLDLMSGQTGLTKTARDTLNNTVGGVRERAENLLDSARDIHDSLQAAAISWEGFDIELERATSRLGRCEERLKNVDCSVPSSLEQAQRNVEGFQLISSDTASIEKSIQALQEVSQTLATSESVGGRMAVGRSLTAIKHRFNRLQARSKEMERMLEKHLREWEAYQDATTSTLNMLEKVQGRLPNAALERCTAQELTQQRSLLHSLSNQVSGASRRLSTVQDTAQTLTSRLDSPVKHNIEDNAEKIKQRCQTLSEITEEKLDAIKAEIQTRETLNAELRDMLIWLQDTRENADRTLDITPAPGHVQDKIDTLRQLKEQLSNKEAHFNKISEEQRQKYLSKYAILPVELSSTIAKIRIALAALHQELRSKEEELESARNLREDYQEELMHISSLLTRVELSLSDEPHDLDSSQEMQKDIYADLDQCHVRLVNLDAVAQEIADQTSHDGSKASLKAAIDAVNEHYIRLQELADAKAQQANQAAVYLDELEEMGEFLKDWKSKASGATSGPLIVTDSKDARRQMREQKNLRDQLKRLTDEVKRKEDRLPSSLPLASSTIFHKKVDEILNDCQQVEKQIRRREEELAKMVAVATDMEEEVKNIYEAVNELKENPPAEVNLLDDINAKRRLLDKLGLWRNKLNNVKDGHPYCTSPNPSPRKRFEYDPDDLPKDVDVPKLPLHTLREPVLAVKMADETELLIDEVEIAATADLLRLEAMARDQDAYEDEIIRLTACLEDSRRRMQMLPSTGLKGSPRRLDPREELEEYRKILDEVKGYEKQIDELKLQASKLKGTTSLGSISSEGSTSPSEQLEPYDYTVLDKAKTTPQPISPATKTSESSPKSSAGKKITSFADVVDETIKAAASSRQFDSHFPDFDDIMLAATADVPISPVRDSYRKSPSPKSRANWLKLADFLGNDLVEEDDMMRKSADSSLLFDRSLSDISQCSTSSLLSPSLAKDLVLSSPETAASKSTDHQKANEEIGVHILSTTPRPLATSSPFMVTKGRPSEGDFADESFGVLNRSWQSLKDQLGERAKSLLTTLQDQDDLQIEIQAVTGKLDEFQHRLDKSDTESDLQKTLQLTQELLDDINRVIPQLEAIERRVRFLSGNHTGRDAFNAAVSVLYDRWDTIRMQATSKQNTVEIKILEEEQYRRMVEAYRAELQVVTEWVSETRKDRPLSAVSSVSSSDAIYQQLNKCRNTVSDIERKLKLLAELSGNSSNLPGSSDVDLLLHELECVKDDLEDLQKDAKNEEKRLQDALQTRYDENVPASYQSEFAKMHDWLQAAKPTPLETPTLLQRQLSEDLKDHQEHMEMVSRRGGLPGRSRSASKDSHRSLPDADQSWKELHEELDVKPEYLKPEQAVLAMATACDYGDRISTHILKDKLQDVEKLWKSLRTTSQNAAEISNKSQQTFKDLANWVDGIQFDMLLSDWTIESDVSLQDNVKEIQQSLLTLHVASRELGSGNVLSRNERHIAGSLRCLDERMRELLDEIRKNEREKRNKREGWRDIQVELKVLISQVNCLSKDVDKTIEQPSLDGGSTRRNNLQALLTKLEDFKKSYKSLNEKAHQFATGAHPCHTMDTHQLCALISDVTGRLNDAVAGAHKHIYDNVIFDQALSDYGELLDAATVRFSKCTADNIDDLKDSFSSHQELVRTMQYQRSLCKAINDGRQHNKLDSLLLKHKEVETSFAKKSYDLSKALQSWVSLQNKVTTVSKNLDKTDRLLDENVKVEAAELALQDLQADINDLKTAGRELAEKIICLRMENNINDCNERWLTYSSKVNQIMFKRNTINDVIPRFEKLSSELDANLKTSAQSLSDFLTSSSSNGLTASKSREERVASVLEKVERAVLSFDEIASLASSLEQIHPVDETMTKLRDSLDSVTSSMVVVSDKIVSAQKEVYEPHQLLDQLLTWIRTINQKLDDEKLASYDRIGAENLKRQITLYRTLDKTIQAKRNILQYLESILEYSSLQDLTEKWNALEKRTATTMNDCSEEYRHWFNHQNQVHSLQTWLDRQIKTKENTISKEPGTTSQVKAALKENQKFGEKLKSKYFLINELEKEYKNLVMNKNARFRSASPEPGCGSADLGKLHQSWALLEHYVTSKTKNLQSALQLWKRYQSAENLAMEHLDKAEYALINDSALKGDLKARIRRMENTQSDLEEQNLQIQLLAVEADCVIAQCSDDVTAVVKENIADMDRRWKQIYAEIGERLNDLRNKSTLMQKYNDLYQIVKSQAATVKSQCNELKNKQPVMREPRASLLKCESLSKQCSSLKDQVKILEDITCTMEESSVDISAGMNFSTSRLLGQVSELSRDVLVTLNKTRDLSSQFDQYHDRSRYLEAWLSEAEGALRSNQPKLKRDIESAMDELRAKLQAFKAYSTTVDDLNQLAFNLPISDVYVRNLQTMNNRWKDLLKETAKKFGSLQSSLLLHLNFSDACESWMLFITQAQRWLLAPVAGSYDDLLEQARSYDLFIIESGACQQMLRSIIREGEKLLSDGEIEDSKEFTKKIANLSKQWKSVLAQARQRKDVVCQSLALWSEYNKERRGLVESIHVIDSELEKYDEKPDIIAAVKADTEILHNLTESENCANDRCTDMLDAGHQVLAVARGDAHGRVKKEISALHTDWIEKHQHIKRLTRKLDEVARKWDDRGNRLNILIESVQDSRKTTSGRNPEAHETLHGDMIKFREREIMLEMSLEKFRYIERDVNDLADRLSRGDATSLRGRVAVVFSILKAMHADTVQQKHVIESRLSDWNDFDTAYRQVCDWMAGLEEKVSQTNEMSAEDLLETLQKDCPNSVDGSGDRRVMLNQLANKLAPSRGDEIERKLSKINDRWQYLEGLVRARAKKMKETIRAVQQLDTSMVDLRNWLNQVEINLFNTVPYQDATDDDIKERIREQRALQQDIEKHSTGVASVLNLCEVLLHDGDACPSEKDQKSIEEATKSLERRWKNICALSMDRRLKIEDTQRLWQKFIADFSRFSDWLIKCETTAKSPNTGHVTYQDAREELKLYETFQRQVHEGLTQLELINKQYRKLARESRTDASNKLKQMVHDGNTRWDALSRRVSCILRRLKHAIERREMFEAQRESLLVWLTETDLQLTNIEHFSPRADHSEKLVQIKTFQAKIEDHIPVLQDLDDRCQILIGKSNELDCVEVEEELEEFHIYCTQVIERLDRFHRRMLRLLNEENVSRDHSLFDDSEMQNFSWWTVRCMDGSSSSSRNSPTNLLVTPTSRSVEERKKSGGSRNGRITPLSNGSLEWDTYDISQSELETKVANGEISDDESIPEFSPLETRDDMMTSLEKFVFKPNVRSPTYTKRSNQLDIADLEPEISPTAAAKKRRRERSPQKNQQRSQLQSDIDGVMKWVNSMTSPPSLTSDLSIEDLEAEIKQLKETQKEIESRKPVVLSINLVSSRERKANDVTNVENEMSSSLEQMNEKWQTLNKRTTERKEKLQRAMVTSKDFRETLHTIRQWTETQSRRTLDDSSLKGDLSALRKIHKELAQLRIETLEARVKVASLQDMSNQLLFVDGRFRVTSSPPVEGAADISEKLNELSNRLRVLLDRVTDELRLAEVALKKERNRIRSEASSDADSVAGDLNTTSSLKLKKLQRKVVVSKEESFKETRKIQISATKSGIAADQCKSNTSTGKIMTSQKDTLLPPVAVISKHSQDSCICEQTITFSSADKKLTQCVHFDPDPVALSSDSDVESGYVEYDADEEVRALRHSFESSRKDCVSFNQSVSEKVKIEEIFESDLNADVLTRSRTTTLMWRAFKFSVLFYFVTLLLFFPYFLQTCEDLNPCLRQNNLHYSLYPVLTYGNGPPPT</sequence>
<comment type="caution">
    <text evidence="14">The sequence shown here is derived from an EMBL/GenBank/DDBJ whole genome shotgun (WGS) entry which is preliminary data.</text>
</comment>
<feature type="coiled-coil region" evidence="10">
    <location>
        <begin position="5457"/>
        <end position="5511"/>
    </location>
</feature>
<evidence type="ECO:0000256" key="11">
    <source>
        <dbReference type="SAM" id="MobiDB-lite"/>
    </source>
</evidence>
<evidence type="ECO:0000256" key="3">
    <source>
        <dbReference type="ARBA" id="ARBA00022692"/>
    </source>
</evidence>
<dbReference type="SMART" id="SM01249">
    <property type="entry name" value="KASH"/>
    <property type="match status" value="1"/>
</dbReference>
<dbReference type="Gene3D" id="1.20.58.60">
    <property type="match status" value="23"/>
</dbReference>
<feature type="compositionally biased region" description="Polar residues" evidence="11">
    <location>
        <begin position="6573"/>
        <end position="6583"/>
    </location>
</feature>
<dbReference type="EMBL" id="CAWYQH010000068">
    <property type="protein sequence ID" value="CAK8680522.1"/>
    <property type="molecule type" value="Genomic_DNA"/>
</dbReference>
<feature type="coiled-coil region" evidence="10">
    <location>
        <begin position="3541"/>
        <end position="3629"/>
    </location>
</feature>
<evidence type="ECO:0000256" key="9">
    <source>
        <dbReference type="PROSITE-ProRule" id="PRU00385"/>
    </source>
</evidence>
<evidence type="ECO:0000256" key="4">
    <source>
        <dbReference type="ARBA" id="ARBA00022737"/>
    </source>
</evidence>
<comment type="similarity">
    <text evidence="1">Belongs to the nesprin family.</text>
</comment>
<keyword evidence="7" id="KW-0539">Nucleus</keyword>
<feature type="coiled-coil region" evidence="10">
    <location>
        <begin position="1176"/>
        <end position="1243"/>
    </location>
</feature>
<protein>
    <recommendedName>
        <fullName evidence="13">KASH domain-containing protein</fullName>
    </recommendedName>
</protein>
<feature type="region of interest" description="Disordered" evidence="11">
    <location>
        <begin position="6538"/>
        <end position="6585"/>
    </location>
</feature>
<feature type="topological domain" description="Cytoplasmic" evidence="9">
    <location>
        <begin position="1"/>
        <end position="6999"/>
    </location>
</feature>
<evidence type="ECO:0000256" key="6">
    <source>
        <dbReference type="ARBA" id="ARBA00023136"/>
    </source>
</evidence>
<feature type="compositionally biased region" description="Polar residues" evidence="11">
    <location>
        <begin position="4056"/>
        <end position="4074"/>
    </location>
</feature>
<evidence type="ECO:0000313" key="14">
    <source>
        <dbReference type="EMBL" id="CAK8680522.1"/>
    </source>
</evidence>
<reference evidence="14 15" key="1">
    <citation type="submission" date="2024-02" db="EMBL/GenBank/DDBJ databases">
        <authorList>
            <person name="Daric V."/>
            <person name="Darras S."/>
        </authorList>
    </citation>
    <scope>NUCLEOTIDE SEQUENCE [LARGE SCALE GENOMIC DNA]</scope>
</reference>
<evidence type="ECO:0000259" key="13">
    <source>
        <dbReference type="PROSITE" id="PS51049"/>
    </source>
</evidence>
<feature type="coiled-coil region" evidence="10">
    <location>
        <begin position="1645"/>
        <end position="1676"/>
    </location>
</feature>
<feature type="coiled-coil region" evidence="10">
    <location>
        <begin position="408"/>
        <end position="478"/>
    </location>
</feature>
<feature type="coiled-coil region" evidence="10">
    <location>
        <begin position="152"/>
        <end position="210"/>
    </location>
</feature>
<feature type="coiled-coil region" evidence="10">
    <location>
        <begin position="3141"/>
        <end position="3193"/>
    </location>
</feature>
<dbReference type="SMART" id="SM00150">
    <property type="entry name" value="SPEC"/>
    <property type="match status" value="34"/>
</dbReference>
<evidence type="ECO:0000256" key="1">
    <source>
        <dbReference type="ARBA" id="ARBA00008619"/>
    </source>
</evidence>
<accession>A0ABP0FQ30</accession>
<keyword evidence="15" id="KW-1185">Reference proteome</keyword>
<feature type="compositionally biased region" description="Basic and acidic residues" evidence="11">
    <location>
        <begin position="4558"/>
        <end position="4571"/>
    </location>
</feature>
<feature type="coiled-coil region" evidence="10">
    <location>
        <begin position="4953"/>
        <end position="4987"/>
    </location>
</feature>
<feature type="coiled-coil region" evidence="10">
    <location>
        <begin position="6769"/>
        <end position="6807"/>
    </location>
</feature>
<evidence type="ECO:0000256" key="2">
    <source>
        <dbReference type="ARBA" id="ARBA00022553"/>
    </source>
</evidence>
<feature type="coiled-coil region" evidence="10">
    <location>
        <begin position="3998"/>
        <end position="4025"/>
    </location>
</feature>
<feature type="region of interest" description="Disordered" evidence="11">
    <location>
        <begin position="6442"/>
        <end position="6479"/>
    </location>
</feature>
<feature type="coiled-coil region" evidence="10">
    <location>
        <begin position="4425"/>
        <end position="4492"/>
    </location>
</feature>
<feature type="domain" description="KASH" evidence="13">
    <location>
        <begin position="6991"/>
        <end position="7049"/>
    </location>
</feature>
<evidence type="ECO:0000256" key="10">
    <source>
        <dbReference type="SAM" id="Coils"/>
    </source>
</evidence>
<dbReference type="Pfam" id="PF00435">
    <property type="entry name" value="Spectrin"/>
    <property type="match status" value="6"/>
</dbReference>
<evidence type="ECO:0000256" key="8">
    <source>
        <dbReference type="ARBA" id="ARBA00046312"/>
    </source>
</evidence>
<dbReference type="PROSITE" id="PS51049">
    <property type="entry name" value="KASH"/>
    <property type="match status" value="1"/>
</dbReference>
<feature type="topological domain" description="Perinuclear space" evidence="9">
    <location>
        <begin position="7021"/>
        <end position="7049"/>
    </location>
</feature>
<feature type="coiled-coil region" evidence="10">
    <location>
        <begin position="674"/>
        <end position="752"/>
    </location>
</feature>
<dbReference type="InterPro" id="IPR012315">
    <property type="entry name" value="KASH"/>
</dbReference>
<feature type="compositionally biased region" description="Polar residues" evidence="11">
    <location>
        <begin position="6538"/>
        <end position="6548"/>
    </location>
</feature>
<dbReference type="InterPro" id="IPR018159">
    <property type="entry name" value="Spectrin/alpha-actinin"/>
</dbReference>
<dbReference type="PANTHER" id="PTHR14514:SF2">
    <property type="entry name" value="A-KINASE ANCHOR PROTEIN 6"/>
    <property type="match status" value="1"/>
</dbReference>
<dbReference type="SUPFAM" id="SSF46966">
    <property type="entry name" value="Spectrin repeat"/>
    <property type="match status" value="31"/>
</dbReference>
<gene>
    <name evidence="14" type="ORF">CVLEPA_LOCUS10768</name>
</gene>
<dbReference type="CDD" id="cd00176">
    <property type="entry name" value="SPEC"/>
    <property type="match status" value="12"/>
</dbReference>
<dbReference type="Proteomes" id="UP001642483">
    <property type="component" value="Unassembled WGS sequence"/>
</dbReference>
<feature type="region of interest" description="Disordered" evidence="11">
    <location>
        <begin position="4539"/>
        <end position="4571"/>
    </location>
</feature>
<feature type="transmembrane region" description="Helical" evidence="12">
    <location>
        <begin position="6993"/>
        <end position="7017"/>
    </location>
</feature>
<name>A0ABP0FQ30_CLALP</name>
<proteinExistence type="inferred from homology"/>
<feature type="compositionally biased region" description="Low complexity" evidence="11">
    <location>
        <begin position="4547"/>
        <end position="4556"/>
    </location>
</feature>
<keyword evidence="5 12" id="KW-1133">Transmembrane helix</keyword>
<dbReference type="PANTHER" id="PTHR14514">
    <property type="entry name" value="PKA ANCHORING PROTEIN"/>
    <property type="match status" value="1"/>
</dbReference>
<evidence type="ECO:0000256" key="12">
    <source>
        <dbReference type="SAM" id="Phobius"/>
    </source>
</evidence>
<dbReference type="InterPro" id="IPR002017">
    <property type="entry name" value="Spectrin_repeat"/>
</dbReference>